<keyword evidence="2" id="KW-1185">Reference proteome</keyword>
<gene>
    <name evidence="1" type="ORF">XAT740_LOCUS55029</name>
</gene>
<proteinExistence type="predicted"/>
<accession>A0A816ELL7</accession>
<reference evidence="1" key="1">
    <citation type="submission" date="2021-02" db="EMBL/GenBank/DDBJ databases">
        <authorList>
            <person name="Nowell W R."/>
        </authorList>
    </citation>
    <scope>NUCLEOTIDE SEQUENCE</scope>
</reference>
<feature type="non-terminal residue" evidence="1">
    <location>
        <position position="1"/>
    </location>
</feature>
<comment type="caution">
    <text evidence="1">The sequence shown here is derived from an EMBL/GenBank/DDBJ whole genome shotgun (WGS) entry which is preliminary data.</text>
</comment>
<dbReference type="EMBL" id="CAJNOR010010129">
    <property type="protein sequence ID" value="CAF1651312.1"/>
    <property type="molecule type" value="Genomic_DNA"/>
</dbReference>
<dbReference type="AlphaFoldDB" id="A0A816ELL7"/>
<evidence type="ECO:0000313" key="1">
    <source>
        <dbReference type="EMBL" id="CAF1651312.1"/>
    </source>
</evidence>
<evidence type="ECO:0000313" key="2">
    <source>
        <dbReference type="Proteomes" id="UP000663828"/>
    </source>
</evidence>
<organism evidence="1 2">
    <name type="scientific">Adineta ricciae</name>
    <name type="common">Rotifer</name>
    <dbReference type="NCBI Taxonomy" id="249248"/>
    <lineage>
        <taxon>Eukaryota</taxon>
        <taxon>Metazoa</taxon>
        <taxon>Spiralia</taxon>
        <taxon>Gnathifera</taxon>
        <taxon>Rotifera</taxon>
        <taxon>Eurotatoria</taxon>
        <taxon>Bdelloidea</taxon>
        <taxon>Adinetida</taxon>
        <taxon>Adinetidae</taxon>
        <taxon>Adineta</taxon>
    </lineage>
</organism>
<sequence>YCCQYDCFDGNRAKYTNMIRKALGSQGYCWCYNLIRCTDMKLILMQPVLGNSEKRN</sequence>
<dbReference type="Proteomes" id="UP000663828">
    <property type="component" value="Unassembled WGS sequence"/>
</dbReference>
<protein>
    <submittedName>
        <fullName evidence="1">Uncharacterized protein</fullName>
    </submittedName>
</protein>
<name>A0A816ELL7_ADIRI</name>